<dbReference type="SUPFAM" id="SSF53927">
    <property type="entry name" value="Cytidine deaminase-like"/>
    <property type="match status" value="1"/>
</dbReference>
<evidence type="ECO:0008006" key="3">
    <source>
        <dbReference type="Google" id="ProtNLM"/>
    </source>
</evidence>
<dbReference type="InterPro" id="IPR016193">
    <property type="entry name" value="Cytidine_deaminase-like"/>
</dbReference>
<proteinExistence type="predicted"/>
<dbReference type="Gene3D" id="3.40.140.10">
    <property type="entry name" value="Cytidine Deaminase, domain 2"/>
    <property type="match status" value="1"/>
</dbReference>
<protein>
    <recommendedName>
        <fullName evidence="3">CMP/dCMP-type deaminase domain-containing protein</fullName>
    </recommendedName>
</protein>
<comment type="caution">
    <text evidence="1">The sequence shown here is derived from an EMBL/GenBank/DDBJ whole genome shotgun (WGS) entry which is preliminary data.</text>
</comment>
<keyword evidence="2" id="KW-1185">Reference proteome</keyword>
<organism evidence="1 2">
    <name type="scientific">Plantactinospora endophytica</name>
    <dbReference type="NCBI Taxonomy" id="673535"/>
    <lineage>
        <taxon>Bacteria</taxon>
        <taxon>Bacillati</taxon>
        <taxon>Actinomycetota</taxon>
        <taxon>Actinomycetes</taxon>
        <taxon>Micromonosporales</taxon>
        <taxon>Micromonosporaceae</taxon>
        <taxon>Plantactinospora</taxon>
    </lineage>
</organism>
<name>A0ABQ4EC15_9ACTN</name>
<evidence type="ECO:0000313" key="1">
    <source>
        <dbReference type="EMBL" id="GIG92234.1"/>
    </source>
</evidence>
<evidence type="ECO:0000313" key="2">
    <source>
        <dbReference type="Proteomes" id="UP000646749"/>
    </source>
</evidence>
<dbReference type="Proteomes" id="UP000646749">
    <property type="component" value="Unassembled WGS sequence"/>
</dbReference>
<sequence length="65" mass="6746">MLYTSCQPCEMCTGAIDRAGLGRVVYALSGAQLGTLKPSGGFPPVPQDGPALFDEAQAPVAGYYH</sequence>
<gene>
    <name evidence="1" type="ORF">Pen02_71700</name>
</gene>
<dbReference type="EMBL" id="BONW01000042">
    <property type="protein sequence ID" value="GIG92234.1"/>
    <property type="molecule type" value="Genomic_DNA"/>
</dbReference>
<reference evidence="1 2" key="1">
    <citation type="submission" date="2021-01" db="EMBL/GenBank/DDBJ databases">
        <title>Whole genome shotgun sequence of Plantactinospora endophytica NBRC 110450.</title>
        <authorList>
            <person name="Komaki H."/>
            <person name="Tamura T."/>
        </authorList>
    </citation>
    <scope>NUCLEOTIDE SEQUENCE [LARGE SCALE GENOMIC DNA]</scope>
    <source>
        <strain evidence="1 2">NBRC 110450</strain>
    </source>
</reference>
<accession>A0ABQ4EC15</accession>